<feature type="transmembrane region" description="Helical" evidence="1">
    <location>
        <begin position="6"/>
        <end position="22"/>
    </location>
</feature>
<protein>
    <submittedName>
        <fullName evidence="2">Uncharacterized protein</fullName>
    </submittedName>
</protein>
<organism evidence="2 3">
    <name type="scientific">Cytobacillus oceanisediminis</name>
    <dbReference type="NCBI Taxonomy" id="665099"/>
    <lineage>
        <taxon>Bacteria</taxon>
        <taxon>Bacillati</taxon>
        <taxon>Bacillota</taxon>
        <taxon>Bacilli</taxon>
        <taxon>Bacillales</taxon>
        <taxon>Bacillaceae</taxon>
        <taxon>Cytobacillus</taxon>
    </lineage>
</organism>
<dbReference type="Proteomes" id="UP000318667">
    <property type="component" value="Unassembled WGS sequence"/>
</dbReference>
<evidence type="ECO:0000313" key="3">
    <source>
        <dbReference type="Proteomes" id="UP000318667"/>
    </source>
</evidence>
<keyword evidence="1" id="KW-0812">Transmembrane</keyword>
<name>A0A562K6J2_9BACI</name>
<dbReference type="EMBL" id="VLKI01000001">
    <property type="protein sequence ID" value="TWH91040.1"/>
    <property type="molecule type" value="Genomic_DNA"/>
</dbReference>
<comment type="caution">
    <text evidence="2">The sequence shown here is derived from an EMBL/GenBank/DDBJ whole genome shotgun (WGS) entry which is preliminary data.</text>
</comment>
<accession>A0A562K6J2</accession>
<dbReference type="AlphaFoldDB" id="A0A562K6J2"/>
<feature type="transmembrane region" description="Helical" evidence="1">
    <location>
        <begin position="92"/>
        <end position="109"/>
    </location>
</feature>
<sequence>MTLIFLGVSYIVLLLIILKMPKRLSLPEVYITFLVVSFHTLFADLLFADILDLYDLMKQNGPQFSDLAIQITLPVLFGILYLNFMPNEKEKFIPYFIFWVAFSTVYEQISRYFGYVEYKGWKIWFSVLFYIYACAFMRWHYRFIRNGINKE</sequence>
<dbReference type="GeneID" id="65401777"/>
<proteinExistence type="predicted"/>
<reference evidence="2 3" key="1">
    <citation type="journal article" date="2015" name="Stand. Genomic Sci.">
        <title>Genomic Encyclopedia of Bacterial and Archaeal Type Strains, Phase III: the genomes of soil and plant-associated and newly described type strains.</title>
        <authorList>
            <person name="Whitman W.B."/>
            <person name="Woyke T."/>
            <person name="Klenk H.P."/>
            <person name="Zhou Y."/>
            <person name="Lilburn T.G."/>
            <person name="Beck B.J."/>
            <person name="De Vos P."/>
            <person name="Vandamme P."/>
            <person name="Eisen J.A."/>
            <person name="Garrity G."/>
            <person name="Hugenholtz P."/>
            <person name="Kyrpides N.C."/>
        </authorList>
    </citation>
    <scope>NUCLEOTIDE SEQUENCE [LARGE SCALE GENOMIC DNA]</scope>
    <source>
        <strain evidence="2 3">CGMCC 1.10115</strain>
    </source>
</reference>
<evidence type="ECO:0000313" key="2">
    <source>
        <dbReference type="EMBL" id="TWH91040.1"/>
    </source>
</evidence>
<feature type="transmembrane region" description="Helical" evidence="1">
    <location>
        <begin position="29"/>
        <end position="47"/>
    </location>
</feature>
<keyword evidence="1" id="KW-0472">Membrane</keyword>
<keyword evidence="3" id="KW-1185">Reference proteome</keyword>
<dbReference type="RefSeq" id="WP_144539515.1">
    <property type="nucleotide sequence ID" value="NZ_CBCSDC010000036.1"/>
</dbReference>
<dbReference type="OrthoDB" id="2851062at2"/>
<evidence type="ECO:0000256" key="1">
    <source>
        <dbReference type="SAM" id="Phobius"/>
    </source>
</evidence>
<feature type="transmembrane region" description="Helical" evidence="1">
    <location>
        <begin position="121"/>
        <end position="141"/>
    </location>
</feature>
<keyword evidence="1" id="KW-1133">Transmembrane helix</keyword>
<feature type="transmembrane region" description="Helical" evidence="1">
    <location>
        <begin position="67"/>
        <end position="85"/>
    </location>
</feature>
<gene>
    <name evidence="2" type="ORF">IQ19_00490</name>
</gene>